<dbReference type="RefSeq" id="WP_306838665.1">
    <property type="nucleotide sequence ID" value="NZ_JAUSRF010000018.1"/>
</dbReference>
<feature type="transmembrane region" description="Helical" evidence="2">
    <location>
        <begin position="105"/>
        <end position="123"/>
    </location>
</feature>
<keyword evidence="2" id="KW-1133">Transmembrane helix</keyword>
<dbReference type="Proteomes" id="UP001241472">
    <property type="component" value="Unassembled WGS sequence"/>
</dbReference>
<gene>
    <name evidence="3" type="ORF">J2T09_004508</name>
</gene>
<keyword evidence="4" id="KW-1185">Reference proteome</keyword>
<organism evidence="3 4">
    <name type="scientific">Neorhizobium huautlense</name>
    <dbReference type="NCBI Taxonomy" id="67774"/>
    <lineage>
        <taxon>Bacteria</taxon>
        <taxon>Pseudomonadati</taxon>
        <taxon>Pseudomonadota</taxon>
        <taxon>Alphaproteobacteria</taxon>
        <taxon>Hyphomicrobiales</taxon>
        <taxon>Rhizobiaceae</taxon>
        <taxon>Rhizobium/Agrobacterium group</taxon>
        <taxon>Neorhizobium</taxon>
    </lineage>
</organism>
<proteinExistence type="predicted"/>
<evidence type="ECO:0000256" key="2">
    <source>
        <dbReference type="SAM" id="Phobius"/>
    </source>
</evidence>
<keyword evidence="2" id="KW-0812">Transmembrane</keyword>
<feature type="transmembrane region" description="Helical" evidence="2">
    <location>
        <begin position="78"/>
        <end position="99"/>
    </location>
</feature>
<name>A0ABT9PZ29_9HYPH</name>
<dbReference type="EMBL" id="JAUSRF010000018">
    <property type="protein sequence ID" value="MDP9839732.1"/>
    <property type="molecule type" value="Genomic_DNA"/>
</dbReference>
<reference evidence="3 4" key="1">
    <citation type="submission" date="2023-07" db="EMBL/GenBank/DDBJ databases">
        <title>Sorghum-associated microbial communities from plants grown in Nebraska, USA.</title>
        <authorList>
            <person name="Schachtman D."/>
        </authorList>
    </citation>
    <scope>NUCLEOTIDE SEQUENCE [LARGE SCALE GENOMIC DNA]</scope>
    <source>
        <strain evidence="3 4">DS1307</strain>
    </source>
</reference>
<accession>A0ABT9PZ29</accession>
<feature type="compositionally biased region" description="Low complexity" evidence="1">
    <location>
        <begin position="1"/>
        <end position="10"/>
    </location>
</feature>
<keyword evidence="2" id="KW-0472">Membrane</keyword>
<dbReference type="Pfam" id="PF06170">
    <property type="entry name" value="DUF983"/>
    <property type="match status" value="1"/>
</dbReference>
<comment type="caution">
    <text evidence="3">The sequence shown here is derived from an EMBL/GenBank/DDBJ whole genome shotgun (WGS) entry which is preliminary data.</text>
</comment>
<dbReference type="InterPro" id="IPR009325">
    <property type="entry name" value="DUF983"/>
</dbReference>
<protein>
    <submittedName>
        <fullName evidence="3">Uncharacterized protein (DUF983 family)</fullName>
    </submittedName>
</protein>
<evidence type="ECO:0000313" key="4">
    <source>
        <dbReference type="Proteomes" id="UP001241472"/>
    </source>
</evidence>
<evidence type="ECO:0000256" key="1">
    <source>
        <dbReference type="SAM" id="MobiDB-lite"/>
    </source>
</evidence>
<dbReference type="NCBIfam" id="NF004633">
    <property type="entry name" value="PRK05978.1"/>
    <property type="match status" value="1"/>
</dbReference>
<sequence>MTATEATTEETANRQPVRNSVDAGETERPLGRSIMRGLKCRCPACGTGRLFGAFLKPVDSCAHCGADMHHHRSDDLPPYLVIVIVGHVALGGFMMTDMVWDMSPWIHLAIWAPLTVLSAILTIQPIKGGVIGLQWALKMHGFGGEREDIDPGRGGPLE</sequence>
<evidence type="ECO:0000313" key="3">
    <source>
        <dbReference type="EMBL" id="MDP9839732.1"/>
    </source>
</evidence>
<feature type="region of interest" description="Disordered" evidence="1">
    <location>
        <begin position="1"/>
        <end position="27"/>
    </location>
</feature>